<dbReference type="KEGG" id="kra:Krad_1693"/>
<dbReference type="HOGENOM" id="CLU_2666238_0_0_11"/>
<organism evidence="1 2">
    <name type="scientific">Kineococcus radiotolerans (strain ATCC BAA-149 / DSM 14245 / SRS30216)</name>
    <dbReference type="NCBI Taxonomy" id="266940"/>
    <lineage>
        <taxon>Bacteria</taxon>
        <taxon>Bacillati</taxon>
        <taxon>Actinomycetota</taxon>
        <taxon>Actinomycetes</taxon>
        <taxon>Kineosporiales</taxon>
        <taxon>Kineosporiaceae</taxon>
        <taxon>Kineococcus</taxon>
    </lineage>
</organism>
<reference evidence="2" key="1">
    <citation type="journal article" date="2008" name="PLoS ONE">
        <title>Survival in nuclear waste, extreme resistance, and potential applications gleaned from the genome sequence of Kineococcus radiotolerans SRS30216.</title>
        <authorList>
            <person name="Bagwell C.E."/>
            <person name="Bhat S."/>
            <person name="Hawkins G.M."/>
            <person name="Smith B.W."/>
            <person name="Biswas T."/>
            <person name="Hoover T.R."/>
            <person name="Saunders E."/>
            <person name="Han C.S."/>
            <person name="Tsodikov O.V."/>
            <person name="Shimkets L.J."/>
        </authorList>
    </citation>
    <scope>NUCLEOTIDE SEQUENCE [LARGE SCALE GENOMIC DNA]</scope>
    <source>
        <strain evidence="2">ATCC BAA-149 / DSM 14245 / SRS30216</strain>
    </source>
</reference>
<gene>
    <name evidence="1" type="ordered locus">Krad_1693</name>
</gene>
<evidence type="ECO:0000313" key="1">
    <source>
        <dbReference type="EMBL" id="ABS03179.1"/>
    </source>
</evidence>
<dbReference type="EMBL" id="CP000750">
    <property type="protein sequence ID" value="ABS03179.1"/>
    <property type="molecule type" value="Genomic_DNA"/>
</dbReference>
<proteinExistence type="predicted"/>
<accession>A6W8P0</accession>
<name>A6W8P0_KINRD</name>
<dbReference type="RefSeq" id="WP_011981682.1">
    <property type="nucleotide sequence ID" value="NC_009664.2"/>
</dbReference>
<dbReference type="Proteomes" id="UP000001116">
    <property type="component" value="Chromosome"/>
</dbReference>
<sequence length="75" mass="8743">MFGKKDDDGDGKTRVEKAQKLLDPAFVNRQWSVQDAPSHMRDVMRAYEQIKLTEKLIAEQQETNRLLQLLVDRQA</sequence>
<protein>
    <submittedName>
        <fullName evidence="1">Uncharacterized protein</fullName>
    </submittedName>
</protein>
<keyword evidence="2" id="KW-1185">Reference proteome</keyword>
<dbReference type="AlphaFoldDB" id="A6W8P0"/>
<evidence type="ECO:0000313" key="2">
    <source>
        <dbReference type="Proteomes" id="UP000001116"/>
    </source>
</evidence>
<dbReference type="STRING" id="266940.Krad_1693"/>